<dbReference type="RefSeq" id="WP_283432041.1">
    <property type="nucleotide sequence ID" value="NZ_CAWLDM010000001.1"/>
</dbReference>
<dbReference type="Proteomes" id="UP001158067">
    <property type="component" value="Unassembled WGS sequence"/>
</dbReference>
<evidence type="ECO:0000313" key="1">
    <source>
        <dbReference type="EMBL" id="SMP51223.1"/>
    </source>
</evidence>
<reference evidence="1 2" key="1">
    <citation type="submission" date="2017-05" db="EMBL/GenBank/DDBJ databases">
        <authorList>
            <person name="Varghese N."/>
            <person name="Submissions S."/>
        </authorList>
    </citation>
    <scope>NUCLEOTIDE SEQUENCE [LARGE SCALE GENOMIC DNA]</scope>
    <source>
        <strain evidence="1 2">DSM 25457</strain>
    </source>
</reference>
<sequence length="43" mass="4927">MPLHLAVEAVEIAFETDILKILVTSVSFNFRRFGQDYWGELIG</sequence>
<dbReference type="EMBL" id="FXUG01000003">
    <property type="protein sequence ID" value="SMP51223.1"/>
    <property type="molecule type" value="Genomic_DNA"/>
</dbReference>
<gene>
    <name evidence="1" type="ORF">SAMN06265222_103247</name>
</gene>
<organism evidence="1 2">
    <name type="scientific">Neorhodopirellula lusitana</name>
    <dbReference type="NCBI Taxonomy" id="445327"/>
    <lineage>
        <taxon>Bacteria</taxon>
        <taxon>Pseudomonadati</taxon>
        <taxon>Planctomycetota</taxon>
        <taxon>Planctomycetia</taxon>
        <taxon>Pirellulales</taxon>
        <taxon>Pirellulaceae</taxon>
        <taxon>Neorhodopirellula</taxon>
    </lineage>
</organism>
<proteinExistence type="predicted"/>
<keyword evidence="2" id="KW-1185">Reference proteome</keyword>
<name>A0ABY1PWJ1_9BACT</name>
<comment type="caution">
    <text evidence="1">The sequence shown here is derived from an EMBL/GenBank/DDBJ whole genome shotgun (WGS) entry which is preliminary data.</text>
</comment>
<evidence type="ECO:0000313" key="2">
    <source>
        <dbReference type="Proteomes" id="UP001158067"/>
    </source>
</evidence>
<protein>
    <submittedName>
        <fullName evidence="1">Uncharacterized protein</fullName>
    </submittedName>
</protein>
<accession>A0ABY1PWJ1</accession>